<proteinExistence type="predicted"/>
<feature type="transmembrane region" description="Helical" evidence="2">
    <location>
        <begin position="72"/>
        <end position="93"/>
    </location>
</feature>
<evidence type="ECO:0000256" key="2">
    <source>
        <dbReference type="SAM" id="Phobius"/>
    </source>
</evidence>
<keyword evidence="2" id="KW-0812">Transmembrane</keyword>
<reference evidence="3 4" key="1">
    <citation type="journal article" date="2019" name="Environ. Microbiol.">
        <title>At the nexus of three kingdoms: the genome of the mycorrhizal fungus Gigaspora margarita provides insights into plant, endobacterial and fungal interactions.</title>
        <authorList>
            <person name="Venice F."/>
            <person name="Ghignone S."/>
            <person name="Salvioli di Fossalunga A."/>
            <person name="Amselem J."/>
            <person name="Novero M."/>
            <person name="Xianan X."/>
            <person name="Sedzielewska Toro K."/>
            <person name="Morin E."/>
            <person name="Lipzen A."/>
            <person name="Grigoriev I.V."/>
            <person name="Henrissat B."/>
            <person name="Martin F.M."/>
            <person name="Bonfante P."/>
        </authorList>
    </citation>
    <scope>NUCLEOTIDE SEQUENCE [LARGE SCALE GENOMIC DNA]</scope>
    <source>
        <strain evidence="3 4">BEG34</strain>
    </source>
</reference>
<evidence type="ECO:0000313" key="3">
    <source>
        <dbReference type="EMBL" id="KAF0479488.1"/>
    </source>
</evidence>
<keyword evidence="2" id="KW-0472">Membrane</keyword>
<dbReference type="Proteomes" id="UP000439903">
    <property type="component" value="Unassembled WGS sequence"/>
</dbReference>
<feature type="transmembrane region" description="Helical" evidence="2">
    <location>
        <begin position="152"/>
        <end position="172"/>
    </location>
</feature>
<organism evidence="3 4">
    <name type="scientific">Gigaspora margarita</name>
    <dbReference type="NCBI Taxonomy" id="4874"/>
    <lineage>
        <taxon>Eukaryota</taxon>
        <taxon>Fungi</taxon>
        <taxon>Fungi incertae sedis</taxon>
        <taxon>Mucoromycota</taxon>
        <taxon>Glomeromycotina</taxon>
        <taxon>Glomeromycetes</taxon>
        <taxon>Diversisporales</taxon>
        <taxon>Gigasporaceae</taxon>
        <taxon>Gigaspora</taxon>
    </lineage>
</organism>
<feature type="region of interest" description="Disordered" evidence="1">
    <location>
        <begin position="204"/>
        <end position="226"/>
    </location>
</feature>
<accession>A0A8H4ACL7</accession>
<dbReference type="OrthoDB" id="2387459at2759"/>
<feature type="transmembrane region" description="Helical" evidence="2">
    <location>
        <begin position="105"/>
        <end position="132"/>
    </location>
</feature>
<keyword evidence="4" id="KW-1185">Reference proteome</keyword>
<dbReference type="EMBL" id="WTPW01000791">
    <property type="protein sequence ID" value="KAF0479488.1"/>
    <property type="molecule type" value="Genomic_DNA"/>
</dbReference>
<dbReference type="AlphaFoldDB" id="A0A8H4ACL7"/>
<comment type="caution">
    <text evidence="3">The sequence shown here is derived from an EMBL/GenBank/DDBJ whole genome shotgun (WGS) entry which is preliminary data.</text>
</comment>
<evidence type="ECO:0000313" key="4">
    <source>
        <dbReference type="Proteomes" id="UP000439903"/>
    </source>
</evidence>
<keyword evidence="2" id="KW-1133">Transmembrane helix</keyword>
<sequence length="268" mass="30502">MNSKSLNNIYRTLRHLLRKNGAINVNVKYVQLLLISLKEITQIVSFKNQYPERSSDDFFSNGWFRTHGIKPYWWTVLFFGLAISVYHVIISFGRFQSEYHEYDTVVDFGLAILWLSAALTNIYPAYVGFIIVCKPNNQQGNAVSIMGRCHGYITSVAFSWIVAFVYSIMAIISRKLWQQSVDEDFGAPMTNISRRELEDFHSPPNHGFTDFRRNSNRGVNPGPSGGAFTHSPDTYYGATIPHNYYSNGLVNVHIVGSNPIIVELDNDL</sequence>
<gene>
    <name evidence="3" type="ORF">F8M41_023877</name>
</gene>
<name>A0A8H4ACL7_GIGMA</name>
<evidence type="ECO:0008006" key="5">
    <source>
        <dbReference type="Google" id="ProtNLM"/>
    </source>
</evidence>
<protein>
    <recommendedName>
        <fullName evidence="5">MARVEL domain-containing protein</fullName>
    </recommendedName>
</protein>
<evidence type="ECO:0000256" key="1">
    <source>
        <dbReference type="SAM" id="MobiDB-lite"/>
    </source>
</evidence>